<accession>A0A9P0JMS2</accession>
<evidence type="ECO:0000313" key="1">
    <source>
        <dbReference type="EMBL" id="CAH1956516.1"/>
    </source>
</evidence>
<protein>
    <submittedName>
        <fullName evidence="1">Uncharacterized protein</fullName>
    </submittedName>
</protein>
<dbReference type="EMBL" id="CAKOFQ010006666">
    <property type="protein sequence ID" value="CAH1956516.1"/>
    <property type="molecule type" value="Genomic_DNA"/>
</dbReference>
<organism evidence="1 2">
    <name type="scientific">Acanthoscelides obtectus</name>
    <name type="common">Bean weevil</name>
    <name type="synonym">Bruchus obtectus</name>
    <dbReference type="NCBI Taxonomy" id="200917"/>
    <lineage>
        <taxon>Eukaryota</taxon>
        <taxon>Metazoa</taxon>
        <taxon>Ecdysozoa</taxon>
        <taxon>Arthropoda</taxon>
        <taxon>Hexapoda</taxon>
        <taxon>Insecta</taxon>
        <taxon>Pterygota</taxon>
        <taxon>Neoptera</taxon>
        <taxon>Endopterygota</taxon>
        <taxon>Coleoptera</taxon>
        <taxon>Polyphaga</taxon>
        <taxon>Cucujiformia</taxon>
        <taxon>Chrysomeloidea</taxon>
        <taxon>Chrysomelidae</taxon>
        <taxon>Bruchinae</taxon>
        <taxon>Bruchini</taxon>
        <taxon>Acanthoscelides</taxon>
    </lineage>
</organism>
<name>A0A9P0JMS2_ACAOB</name>
<gene>
    <name evidence="1" type="ORF">ACAOBT_LOCUS1605</name>
</gene>
<keyword evidence="2" id="KW-1185">Reference proteome</keyword>
<sequence length="27" mass="3249">MDASHVKWSRMMSDLSYLRKRIPINNV</sequence>
<evidence type="ECO:0000313" key="2">
    <source>
        <dbReference type="Proteomes" id="UP001152888"/>
    </source>
</evidence>
<dbReference type="AlphaFoldDB" id="A0A9P0JMS2"/>
<comment type="caution">
    <text evidence="1">The sequence shown here is derived from an EMBL/GenBank/DDBJ whole genome shotgun (WGS) entry which is preliminary data.</text>
</comment>
<dbReference type="Proteomes" id="UP001152888">
    <property type="component" value="Unassembled WGS sequence"/>
</dbReference>
<dbReference type="OrthoDB" id="298012at2759"/>
<reference evidence="1" key="1">
    <citation type="submission" date="2022-03" db="EMBL/GenBank/DDBJ databases">
        <authorList>
            <person name="Sayadi A."/>
        </authorList>
    </citation>
    <scope>NUCLEOTIDE SEQUENCE</scope>
</reference>
<proteinExistence type="predicted"/>
<feature type="non-terminal residue" evidence="1">
    <location>
        <position position="27"/>
    </location>
</feature>